<proteinExistence type="predicted"/>
<name>A0ACC0XM74_9ROSI</name>
<dbReference type="EMBL" id="CM047746">
    <property type="protein sequence ID" value="KAJ0020366.1"/>
    <property type="molecule type" value="Genomic_DNA"/>
</dbReference>
<evidence type="ECO:0000313" key="1">
    <source>
        <dbReference type="EMBL" id="KAJ0020366.1"/>
    </source>
</evidence>
<gene>
    <name evidence="1" type="ORF">Pint_32768</name>
</gene>
<organism evidence="1 2">
    <name type="scientific">Pistacia integerrima</name>
    <dbReference type="NCBI Taxonomy" id="434235"/>
    <lineage>
        <taxon>Eukaryota</taxon>
        <taxon>Viridiplantae</taxon>
        <taxon>Streptophyta</taxon>
        <taxon>Embryophyta</taxon>
        <taxon>Tracheophyta</taxon>
        <taxon>Spermatophyta</taxon>
        <taxon>Magnoliopsida</taxon>
        <taxon>eudicotyledons</taxon>
        <taxon>Gunneridae</taxon>
        <taxon>Pentapetalae</taxon>
        <taxon>rosids</taxon>
        <taxon>malvids</taxon>
        <taxon>Sapindales</taxon>
        <taxon>Anacardiaceae</taxon>
        <taxon>Pistacia</taxon>
    </lineage>
</organism>
<dbReference type="Proteomes" id="UP001163603">
    <property type="component" value="Chromosome 11"/>
</dbReference>
<reference evidence="2" key="1">
    <citation type="journal article" date="2023" name="G3 (Bethesda)">
        <title>Genome assembly and association tests identify interacting loci associated with vigor, precocity, and sex in interspecific pistachio rootstocks.</title>
        <authorList>
            <person name="Palmer W."/>
            <person name="Jacygrad E."/>
            <person name="Sagayaradj S."/>
            <person name="Cavanaugh K."/>
            <person name="Han R."/>
            <person name="Bertier L."/>
            <person name="Beede B."/>
            <person name="Kafkas S."/>
            <person name="Golino D."/>
            <person name="Preece J."/>
            <person name="Michelmore R."/>
        </authorList>
    </citation>
    <scope>NUCLEOTIDE SEQUENCE [LARGE SCALE GENOMIC DNA]</scope>
</reference>
<accession>A0ACC0XM74</accession>
<protein>
    <submittedName>
        <fullName evidence="1">Uncharacterized protein</fullName>
    </submittedName>
</protein>
<evidence type="ECO:0000313" key="2">
    <source>
        <dbReference type="Proteomes" id="UP001163603"/>
    </source>
</evidence>
<sequence length="1008" mass="112689">MAAALRSVYVWMIFSLSFIFLCSSQNENEFIYNNGFHEANLQLDEISIIHPNGLLQLTNTSERQAGHAFYPFPIKFNTSSPESLSFSTNFVFAIVPESINIGGHGMAFVISPSMDFSQATETSYLGLFNPTNDGLSTNHILAVEVDTVQSPEFYDIDGNHVGIDVNGLVSNESATATYYSNEEGKNKSLVLMSGDPIQVWIDYDGAEKLLNVTLSPIRIAKPERPLLSTPLNLSEVFLESMYVGFSAATGTITSDHYILGWSFNRSGQAQNLDFSKLPPVPAQGKASKKRGLLMIVLIVVAVAVLLIVGIIAAYIVWKKKYEEVCEDWEREYGPQRFPYKNLYKATKGFKDKELIGKGGFGKVYRGVLPSNEQIAVKRVSHDSKQGMKEFVAEIVSMGRLRHRNLVQLRGYCRRKGEFILVYDYMPNGSLDKLLYSNTEPNLNWFQRFRIIRGIASGLLYLHEEWEQVVLHRDIKPGNVLLDAELNGRLGDFGLAKLYDHDSNPQTTNLVGTVGYLAPELIRTGKATTSTDVFAFGAFMLEVACGRRPVEQQGYGVVYLVEWVINCWKRGAIINASDPRLEARPNMRQLMQYLDGDATLPDISPNSSSMDVFINSNEASDSGMSFPSLFESSSAQTMSTCDSILTEVVVITVGGAVYIVRKKKYEEVYEDWEKEYGPHRISYKNLYKATEGFKDKELIGQGGFGKVYRGVLPSTNLQIAVKRVTHDSVGGMKQFVAEIVSMRRPRHRNLVRLLGYCRRKGELLLVYEYMPNGSLDKILYGNLKPNLNWFQRFRIIRGVASDLLYLHEEWEQIVLHRDIKPANVLLDVDLNGKLGDFGLARLYDQGSDPQTTKLEGTIGYVAPELLKTGKATTSTDVFAFGAFMLEVICGRRPMAMEPAEKDLVDWVTDFLKRGAIIDASDPRLEGIYVEEEMELVLKLGLYCSDSNPETRPRMKQVIQYLDSGTMLPNTPPGSIVNEPPDNVVSFNSLVGSSSSYTTATNDSILTAGR</sequence>
<keyword evidence="2" id="KW-1185">Reference proteome</keyword>
<comment type="caution">
    <text evidence="1">The sequence shown here is derived from an EMBL/GenBank/DDBJ whole genome shotgun (WGS) entry which is preliminary data.</text>
</comment>